<evidence type="ECO:0000313" key="6">
    <source>
        <dbReference type="EMBL" id="MDN5200677.1"/>
    </source>
</evidence>
<evidence type="ECO:0000256" key="1">
    <source>
        <dbReference type="ARBA" id="ARBA00023015"/>
    </source>
</evidence>
<gene>
    <name evidence="6" type="ORF">QQ008_04875</name>
</gene>
<dbReference type="Proteomes" id="UP001172082">
    <property type="component" value="Unassembled WGS sequence"/>
</dbReference>
<keyword evidence="4" id="KW-1133">Transmembrane helix</keyword>
<evidence type="ECO:0000259" key="5">
    <source>
        <dbReference type="PROSITE" id="PS01124"/>
    </source>
</evidence>
<dbReference type="InterPro" id="IPR009057">
    <property type="entry name" value="Homeodomain-like_sf"/>
</dbReference>
<dbReference type="InterPro" id="IPR018060">
    <property type="entry name" value="HTH_AraC"/>
</dbReference>
<dbReference type="SMART" id="SM00342">
    <property type="entry name" value="HTH_ARAC"/>
    <property type="match status" value="1"/>
</dbReference>
<dbReference type="Gene3D" id="1.10.10.60">
    <property type="entry name" value="Homeodomain-like"/>
    <property type="match status" value="2"/>
</dbReference>
<feature type="domain" description="HTH araC/xylS-type" evidence="5">
    <location>
        <begin position="228"/>
        <end position="334"/>
    </location>
</feature>
<evidence type="ECO:0000256" key="2">
    <source>
        <dbReference type="ARBA" id="ARBA00023125"/>
    </source>
</evidence>
<protein>
    <submittedName>
        <fullName evidence="6">Helix-turn-helix domain-containing protein</fullName>
    </submittedName>
</protein>
<dbReference type="Pfam" id="PF12833">
    <property type="entry name" value="HTH_18"/>
    <property type="match status" value="1"/>
</dbReference>
<feature type="transmembrane region" description="Helical" evidence="4">
    <location>
        <begin position="96"/>
        <end position="113"/>
    </location>
</feature>
<reference evidence="6" key="1">
    <citation type="submission" date="2023-06" db="EMBL/GenBank/DDBJ databases">
        <title>Genomic of Parafulvivirga corallium.</title>
        <authorList>
            <person name="Wang G."/>
        </authorList>
    </citation>
    <scope>NUCLEOTIDE SEQUENCE</scope>
    <source>
        <strain evidence="6">BMA10</strain>
    </source>
</reference>
<proteinExistence type="predicted"/>
<keyword evidence="3" id="KW-0804">Transcription</keyword>
<keyword evidence="1" id="KW-0805">Transcription regulation</keyword>
<dbReference type="RefSeq" id="WP_346750699.1">
    <property type="nucleotide sequence ID" value="NZ_JAUJEA010000001.1"/>
</dbReference>
<dbReference type="PROSITE" id="PS00041">
    <property type="entry name" value="HTH_ARAC_FAMILY_1"/>
    <property type="match status" value="1"/>
</dbReference>
<accession>A0ABT8KIY8</accession>
<keyword evidence="4" id="KW-0812">Transmembrane</keyword>
<dbReference type="PANTHER" id="PTHR43280:SF29">
    <property type="entry name" value="ARAC-FAMILY TRANSCRIPTIONAL REGULATOR"/>
    <property type="match status" value="1"/>
</dbReference>
<feature type="transmembrane region" description="Helical" evidence="4">
    <location>
        <begin position="125"/>
        <end position="144"/>
    </location>
</feature>
<feature type="transmembrane region" description="Helical" evidence="4">
    <location>
        <begin position="61"/>
        <end position="80"/>
    </location>
</feature>
<evidence type="ECO:0000313" key="7">
    <source>
        <dbReference type="Proteomes" id="UP001172082"/>
    </source>
</evidence>
<dbReference type="PROSITE" id="PS01124">
    <property type="entry name" value="HTH_ARAC_FAMILY_2"/>
    <property type="match status" value="1"/>
</dbReference>
<comment type="caution">
    <text evidence="6">The sequence shown here is derived from an EMBL/GenBank/DDBJ whole genome shotgun (WGS) entry which is preliminary data.</text>
</comment>
<name>A0ABT8KIY8_9BACT</name>
<evidence type="ECO:0000256" key="3">
    <source>
        <dbReference type="ARBA" id="ARBA00023163"/>
    </source>
</evidence>
<organism evidence="6 7">
    <name type="scientific">Splendidivirga corallicola</name>
    <dbReference type="NCBI Taxonomy" id="3051826"/>
    <lineage>
        <taxon>Bacteria</taxon>
        <taxon>Pseudomonadati</taxon>
        <taxon>Bacteroidota</taxon>
        <taxon>Cytophagia</taxon>
        <taxon>Cytophagales</taxon>
        <taxon>Splendidivirgaceae</taxon>
        <taxon>Splendidivirga</taxon>
    </lineage>
</organism>
<keyword evidence="7" id="KW-1185">Reference proteome</keyword>
<feature type="transmembrane region" description="Helical" evidence="4">
    <location>
        <begin position="190"/>
        <end position="210"/>
    </location>
</feature>
<sequence>MSILFLLASLGVVNGLLIGFYLIIKKKRTVADSYFGLLLLALSIRIGKSVFFYFNREVDQLILQIGLSACIFIGPFFYLYSKALQKHEQDFKRKDGLLLLALLVAIIGIGLRFPYRSFPEIWNGYIIYGIYSVWILFTLLGLYYSGRMLKGVTLSPNKMNGNQQYVAAIALAMLFITCTYQVALFVGFTYIWGALIFSFTFYYLLGRALLTKKSITPKVPVQLLENGNELLAQVNDLMASQKPFINKGLKLDELATQAGMSKHTLSRVLNEVYEYGFSHYIKEYRVNEAKQLITTRPDLSLEGIGYEAGFNSKSAFFEAFKKIANCTPAEYKKFR</sequence>
<dbReference type="SUPFAM" id="SSF46689">
    <property type="entry name" value="Homeodomain-like"/>
    <property type="match status" value="1"/>
</dbReference>
<dbReference type="InterPro" id="IPR018062">
    <property type="entry name" value="HTH_AraC-typ_CS"/>
</dbReference>
<dbReference type="PANTHER" id="PTHR43280">
    <property type="entry name" value="ARAC-FAMILY TRANSCRIPTIONAL REGULATOR"/>
    <property type="match status" value="1"/>
</dbReference>
<feature type="transmembrane region" description="Helical" evidence="4">
    <location>
        <begin position="36"/>
        <end position="55"/>
    </location>
</feature>
<feature type="transmembrane region" description="Helical" evidence="4">
    <location>
        <begin position="6"/>
        <end position="24"/>
    </location>
</feature>
<feature type="transmembrane region" description="Helical" evidence="4">
    <location>
        <begin position="165"/>
        <end position="184"/>
    </location>
</feature>
<evidence type="ECO:0000256" key="4">
    <source>
        <dbReference type="SAM" id="Phobius"/>
    </source>
</evidence>
<dbReference type="EMBL" id="JAUJEA010000001">
    <property type="protein sequence ID" value="MDN5200677.1"/>
    <property type="molecule type" value="Genomic_DNA"/>
</dbReference>
<keyword evidence="4" id="KW-0472">Membrane</keyword>
<keyword evidence="2" id="KW-0238">DNA-binding</keyword>